<accession>A0A1Q2LIX0</accession>
<protein>
    <submittedName>
        <fullName evidence="1">Uncharacterized protein</fullName>
    </submittedName>
</protein>
<dbReference type="KEGG" id="hbl:XJ32_06990"/>
<gene>
    <name evidence="1" type="ORF">XJ32_06990</name>
</gene>
<organism evidence="1 2">
    <name type="scientific">Helicobacter bilis</name>
    <dbReference type="NCBI Taxonomy" id="37372"/>
    <lineage>
        <taxon>Bacteria</taxon>
        <taxon>Pseudomonadati</taxon>
        <taxon>Campylobacterota</taxon>
        <taxon>Epsilonproteobacteria</taxon>
        <taxon>Campylobacterales</taxon>
        <taxon>Helicobacteraceae</taxon>
        <taxon>Helicobacter</taxon>
    </lineage>
</organism>
<reference evidence="1 2" key="1">
    <citation type="submission" date="2017-02" db="EMBL/GenBank/DDBJ databases">
        <title>Whole genome sequencing of Helicobacter bilis strain AAQJH.</title>
        <authorList>
            <person name="Conlan S."/>
            <person name="Thomas P.J."/>
            <person name="Mullikin J."/>
            <person name="Palmore T.N."/>
            <person name="Frank K.M."/>
            <person name="Segre J.A."/>
        </authorList>
    </citation>
    <scope>NUCLEOTIDE SEQUENCE [LARGE SCALE GENOMIC DNA]</scope>
    <source>
        <strain evidence="1 2">AAQJH</strain>
    </source>
</reference>
<dbReference type="Proteomes" id="UP000188298">
    <property type="component" value="Chromosome"/>
</dbReference>
<name>A0A1Q2LIX0_9HELI</name>
<dbReference type="EMBL" id="CP019645">
    <property type="protein sequence ID" value="AQQ59872.1"/>
    <property type="molecule type" value="Genomic_DNA"/>
</dbReference>
<evidence type="ECO:0000313" key="2">
    <source>
        <dbReference type="Proteomes" id="UP000188298"/>
    </source>
</evidence>
<sequence length="67" mass="8020">MQLNKIKEAREFDKDIFSQGRHNHHKVLEAIKAKTKENQTIQVLKTLHEDGNIKHYEYWSMLTNLKT</sequence>
<dbReference type="AlphaFoldDB" id="A0A1Q2LIX0"/>
<evidence type="ECO:0000313" key="1">
    <source>
        <dbReference type="EMBL" id="AQQ59872.1"/>
    </source>
</evidence>
<proteinExistence type="predicted"/>